<dbReference type="PANTHER" id="PTHR47619">
    <property type="entry name" value="METALLO-HYDROLASE YYCJ-RELATED"/>
    <property type="match status" value="1"/>
</dbReference>
<dbReference type="Gene3D" id="3.60.15.10">
    <property type="entry name" value="Ribonuclease Z/Hydroxyacylglutathione hydrolase-like"/>
    <property type="match status" value="1"/>
</dbReference>
<dbReference type="RefSeq" id="WP_054327407.1">
    <property type="nucleotide sequence ID" value="NZ_JACOPL010000002.1"/>
</dbReference>
<dbReference type="InterPro" id="IPR001279">
    <property type="entry name" value="Metallo-B-lactamas"/>
</dbReference>
<comment type="caution">
    <text evidence="2">The sequence shown here is derived from an EMBL/GenBank/DDBJ whole genome shotgun (WGS) entry which is preliminary data.</text>
</comment>
<sequence>MAERYYYSIASGSTGNCGLYVAGGAAILIDLGVSLRKITAALTAVGLGLDDLSAVLLTHEHIDHVKGLPMFLKKAGAPVFASRGTAEALAQKEPLCRDRLNVFESGEAFWVRDVDVETFETPHDAADSVGYILSHGESRFGFATDLGFVPRDVADRLRGCGTVVLESNHDPHMLQAGPYPYPLKMRVAGPAGHLSNPDCAAFAADLVKNGTRTLILAHLSEKNNIPELAFQQTRAALRGLPACAVHIAPRERMEEPVLFGEEEACSLSG</sequence>
<dbReference type="SMART" id="SM00849">
    <property type="entry name" value="Lactamase_B"/>
    <property type="match status" value="1"/>
</dbReference>
<keyword evidence="3" id="KW-1185">Reference proteome</keyword>
<dbReference type="EMBL" id="JACOPL010000002">
    <property type="protein sequence ID" value="MBC5724443.1"/>
    <property type="molecule type" value="Genomic_DNA"/>
</dbReference>
<dbReference type="AlphaFoldDB" id="A0A923LTM0"/>
<proteinExistence type="predicted"/>
<organism evidence="2 3">
    <name type="scientific">Agathobaculum faecis</name>
    <dbReference type="NCBI Taxonomy" id="2763013"/>
    <lineage>
        <taxon>Bacteria</taxon>
        <taxon>Bacillati</taxon>
        <taxon>Bacillota</taxon>
        <taxon>Clostridia</taxon>
        <taxon>Eubacteriales</taxon>
        <taxon>Butyricicoccaceae</taxon>
        <taxon>Agathobaculum</taxon>
    </lineage>
</organism>
<protein>
    <submittedName>
        <fullName evidence="2">MBL fold metallo-hydrolase</fullName>
    </submittedName>
</protein>
<accession>A0A923LTM0</accession>
<gene>
    <name evidence="2" type="ORF">H8S45_03025</name>
</gene>
<dbReference type="InterPro" id="IPR052533">
    <property type="entry name" value="WalJ/YycJ-like"/>
</dbReference>
<name>A0A923LTM0_9FIRM</name>
<dbReference type="Proteomes" id="UP000606499">
    <property type="component" value="Unassembled WGS sequence"/>
</dbReference>
<evidence type="ECO:0000313" key="2">
    <source>
        <dbReference type="EMBL" id="MBC5724443.1"/>
    </source>
</evidence>
<dbReference type="InterPro" id="IPR036866">
    <property type="entry name" value="RibonucZ/Hydroxyglut_hydro"/>
</dbReference>
<dbReference type="Pfam" id="PF12706">
    <property type="entry name" value="Lactamase_B_2"/>
    <property type="match status" value="1"/>
</dbReference>
<feature type="domain" description="Metallo-beta-lactamase" evidence="1">
    <location>
        <begin position="14"/>
        <end position="193"/>
    </location>
</feature>
<evidence type="ECO:0000259" key="1">
    <source>
        <dbReference type="SMART" id="SM00849"/>
    </source>
</evidence>
<dbReference type="SUPFAM" id="SSF56281">
    <property type="entry name" value="Metallo-hydrolase/oxidoreductase"/>
    <property type="match status" value="1"/>
</dbReference>
<dbReference type="PANTHER" id="PTHR47619:SF1">
    <property type="entry name" value="EXODEOXYRIBONUCLEASE WALJ"/>
    <property type="match status" value="1"/>
</dbReference>
<reference evidence="2" key="1">
    <citation type="submission" date="2020-08" db="EMBL/GenBank/DDBJ databases">
        <title>Genome public.</title>
        <authorList>
            <person name="Liu C."/>
            <person name="Sun Q."/>
        </authorList>
    </citation>
    <scope>NUCLEOTIDE SEQUENCE</scope>
    <source>
        <strain evidence="2">NSJ-28</strain>
    </source>
</reference>
<evidence type="ECO:0000313" key="3">
    <source>
        <dbReference type="Proteomes" id="UP000606499"/>
    </source>
</evidence>